<feature type="binding site" evidence="2">
    <location>
        <begin position="70"/>
        <end position="72"/>
    </location>
    <ligand>
        <name>L-histidine</name>
        <dbReference type="ChEBI" id="CHEBI:57595"/>
    </ligand>
</feature>
<dbReference type="GO" id="GO:0003879">
    <property type="term" value="F:ATP phosphoribosyltransferase activity"/>
    <property type="evidence" value="ECO:0007669"/>
    <property type="project" value="UniProtKB-EC"/>
</dbReference>
<feature type="domain" description="Class II Histidinyl-tRNA synthetase (HisRS)-like catalytic core" evidence="3">
    <location>
        <begin position="14"/>
        <end position="211"/>
    </location>
</feature>
<proteinExistence type="predicted"/>
<dbReference type="AlphaFoldDB" id="Q07TA6"/>
<dbReference type="PIRSF" id="PIRSF001549">
    <property type="entry name" value="His-tRNA_synth"/>
    <property type="match status" value="1"/>
</dbReference>
<dbReference type="GO" id="GO:0000105">
    <property type="term" value="P:L-histidine biosynthetic process"/>
    <property type="evidence" value="ECO:0007669"/>
    <property type="project" value="UniProtKB-KW"/>
</dbReference>
<evidence type="ECO:0000259" key="3">
    <source>
        <dbReference type="Pfam" id="PF13393"/>
    </source>
</evidence>
<feature type="binding site" evidence="2">
    <location>
        <position position="114"/>
    </location>
    <ligand>
        <name>L-histidine</name>
        <dbReference type="ChEBI" id="CHEBI:57595"/>
    </ligand>
</feature>
<feature type="binding site" evidence="2">
    <location>
        <position position="99"/>
    </location>
    <ligand>
        <name>L-histidine</name>
        <dbReference type="ChEBI" id="CHEBI:57595"/>
    </ligand>
</feature>
<dbReference type="NCBIfam" id="NF008953">
    <property type="entry name" value="PRK12295.1-6"/>
    <property type="match status" value="1"/>
</dbReference>
<keyword evidence="1" id="KW-0028">Amino-acid biosynthesis</keyword>
<dbReference type="GO" id="GO:0005737">
    <property type="term" value="C:cytoplasm"/>
    <property type="evidence" value="ECO:0007669"/>
    <property type="project" value="InterPro"/>
</dbReference>
<dbReference type="InterPro" id="IPR045864">
    <property type="entry name" value="aa-tRNA-synth_II/BPL/LPL"/>
</dbReference>
<sequence length="387" mass="41265">MTETAALRATGTAAWADALLNSFGQAGYQHARPAILQPAEPFLDLSGEDIRKSLYLTTDPGGEELCLRPDLTIPVARDYLASPQAGAPAGFSYLGPVFRYRGGKPSEFLQAGVESFGRQDRAAADAEMLALALQAIGTFGLTNVDIRTGDVALFTALLDALDLFPVWRRRLIKDFNRKVSLAQDLEQLTLATATNRNEYEGVLAALAGSDRKAALALVTDLMSIAGATTLGGRAVAEIADRFLEQSTLKGGALPREALNKLQRFLAIAGTPQEALKQLRALASDAQLSIDAAIDQFESRIGFMQSRGIDLAATRFSTSFGRGVDYYTGFEFELHRKDNGDEPLVAGGRYDGLMSQLGAPQPIPAVGFSIWIEALTQSGSTAIAGSAS</sequence>
<dbReference type="InterPro" id="IPR004516">
    <property type="entry name" value="HisRS/HisZ"/>
</dbReference>
<dbReference type="InterPro" id="IPR041715">
    <property type="entry name" value="HisRS-like_core"/>
</dbReference>
<name>Q07TA6_RHOP5</name>
<keyword evidence="1" id="KW-0368">Histidine biosynthesis</keyword>
<dbReference type="STRING" id="316055.RPE_0872"/>
<dbReference type="eggNOG" id="COG3705">
    <property type="taxonomic scope" value="Bacteria"/>
</dbReference>
<dbReference type="EC" id="2.4.2.17" evidence="4"/>
<dbReference type="GO" id="GO:0004821">
    <property type="term" value="F:histidine-tRNA ligase activity"/>
    <property type="evidence" value="ECO:0007669"/>
    <property type="project" value="TreeGrafter"/>
</dbReference>
<dbReference type="OrthoDB" id="9797914at2"/>
<keyword evidence="4" id="KW-0328">Glycosyltransferase</keyword>
<dbReference type="PANTHER" id="PTHR43707">
    <property type="entry name" value="HISTIDYL-TRNA SYNTHETASE"/>
    <property type="match status" value="1"/>
</dbReference>
<evidence type="ECO:0000256" key="2">
    <source>
        <dbReference type="PIRSR" id="PIRSR001549-1"/>
    </source>
</evidence>
<feature type="domain" description="Class II Histidinyl-tRNA synthetase (HisRS)-like catalytic core" evidence="3">
    <location>
        <begin position="251"/>
        <end position="374"/>
    </location>
</feature>
<feature type="binding site" evidence="2">
    <location>
        <position position="321"/>
    </location>
    <ligand>
        <name>L-histidine</name>
        <dbReference type="ChEBI" id="CHEBI:57595"/>
    </ligand>
</feature>
<organism evidence="4">
    <name type="scientific">Rhodopseudomonas palustris (strain BisA53)</name>
    <dbReference type="NCBI Taxonomy" id="316055"/>
    <lineage>
        <taxon>Bacteria</taxon>
        <taxon>Pseudomonadati</taxon>
        <taxon>Pseudomonadota</taxon>
        <taxon>Alphaproteobacteria</taxon>
        <taxon>Hyphomicrobiales</taxon>
        <taxon>Nitrobacteraceae</taxon>
        <taxon>Rhodopseudomonas</taxon>
    </lineage>
</organism>
<gene>
    <name evidence="4" type="ordered locus">RPE_0872</name>
</gene>
<feature type="binding site" evidence="2">
    <location>
        <position position="110"/>
    </location>
    <ligand>
        <name>L-histidine</name>
        <dbReference type="ChEBI" id="CHEBI:57595"/>
    </ligand>
</feature>
<protein>
    <submittedName>
        <fullName evidence="4">ATP phosphoribosyltransferase regulatory subunit</fullName>
        <ecNumber evidence="4">2.4.2.17</ecNumber>
    </submittedName>
</protein>
<dbReference type="PANTHER" id="PTHR43707:SF1">
    <property type="entry name" value="HISTIDINE--TRNA LIGASE, MITOCHONDRIAL-RELATED"/>
    <property type="match status" value="1"/>
</dbReference>
<dbReference type="EMBL" id="CP000463">
    <property type="protein sequence ID" value="ABJ04828.1"/>
    <property type="molecule type" value="Genomic_DNA"/>
</dbReference>
<feature type="binding site" evidence="2">
    <location>
        <begin position="325"/>
        <end position="326"/>
    </location>
    <ligand>
        <name>L-histidine</name>
        <dbReference type="ChEBI" id="CHEBI:57595"/>
    </ligand>
</feature>
<dbReference type="GO" id="GO:0006427">
    <property type="term" value="P:histidyl-tRNA aminoacylation"/>
    <property type="evidence" value="ECO:0007669"/>
    <property type="project" value="TreeGrafter"/>
</dbReference>
<dbReference type="Gene3D" id="3.30.930.10">
    <property type="entry name" value="Bira Bifunctional Protein, Domain 2"/>
    <property type="match status" value="1"/>
</dbReference>
<evidence type="ECO:0000313" key="4">
    <source>
        <dbReference type="EMBL" id="ABJ04828.1"/>
    </source>
</evidence>
<dbReference type="SUPFAM" id="SSF55681">
    <property type="entry name" value="Class II aaRS and biotin synthetases"/>
    <property type="match status" value="1"/>
</dbReference>
<accession>Q07TA6</accession>
<dbReference type="Pfam" id="PF13393">
    <property type="entry name" value="tRNA-synt_His"/>
    <property type="match status" value="2"/>
</dbReference>
<evidence type="ECO:0000256" key="1">
    <source>
        <dbReference type="ARBA" id="ARBA00023102"/>
    </source>
</evidence>
<reference evidence="4" key="1">
    <citation type="submission" date="2006-09" db="EMBL/GenBank/DDBJ databases">
        <title>Complete sequence of Rhodopseudomonas palustris BisA53.</title>
        <authorList>
            <consortium name="US DOE Joint Genome Institute"/>
            <person name="Copeland A."/>
            <person name="Lucas S."/>
            <person name="Lapidus A."/>
            <person name="Barry K."/>
            <person name="Detter J.C."/>
            <person name="Glavina del Rio T."/>
            <person name="Hammon N."/>
            <person name="Israni S."/>
            <person name="Dalin E."/>
            <person name="Tice H."/>
            <person name="Pitluck S."/>
            <person name="Chain P."/>
            <person name="Malfatti S."/>
            <person name="Shin M."/>
            <person name="Vergez L."/>
            <person name="Schmutz J."/>
            <person name="Larimer F."/>
            <person name="Land M."/>
            <person name="Hauser L."/>
            <person name="Pelletier D.A."/>
            <person name="Kyrpides N."/>
            <person name="Kim E."/>
            <person name="Harwood C.S."/>
            <person name="Oda Y."/>
            <person name="Richardson P."/>
        </authorList>
    </citation>
    <scope>NUCLEOTIDE SEQUENCE [LARGE SCALE GENOMIC DNA]</scope>
    <source>
        <strain evidence="4">BisA53</strain>
    </source>
</reference>
<dbReference type="HOGENOM" id="CLU_025113_6_0_5"/>
<keyword evidence="4" id="KW-0808">Transferase</keyword>
<dbReference type="KEGG" id="rpe:RPE_0872"/>